<feature type="region of interest" description="Disordered" evidence="2">
    <location>
        <begin position="252"/>
        <end position="282"/>
    </location>
</feature>
<feature type="compositionally biased region" description="Basic and acidic residues" evidence="2">
    <location>
        <begin position="318"/>
        <end position="327"/>
    </location>
</feature>
<keyword evidence="4" id="KW-1185">Reference proteome</keyword>
<proteinExistence type="predicted"/>
<dbReference type="EMBL" id="CAMPGE010023201">
    <property type="protein sequence ID" value="CAI2381166.1"/>
    <property type="molecule type" value="Genomic_DNA"/>
</dbReference>
<evidence type="ECO:0000256" key="1">
    <source>
        <dbReference type="SAM" id="Coils"/>
    </source>
</evidence>
<sequence length="855" mass="99786">MDNFALSLRSTKKTTNTQKNKARLVADKNALRNLKNFSLTDMLAKSWNVNKLIPVLKNIDEKMSILSSFVLNLQTEVEYRYLTKSDFQNELFTKFSEFESSFNLRQEIDGISLVKDEIEKRDVKENKIQRQIEDIRKSLELKTSSQELRDLTEKIQENWQFEIEKLNQRISKITTDLSKNSLFISDITETGQKKPTGISLLKERITRVEKYIEEVINKPLNPPELLDTEEMLSRLRPSSVISERVIKSINERKFEESSSQSNHSNEEISRISNPKHILSPPKNFNIKRRKRSVFNFEDQNRIMRKTAQKIHKPSRNLGETHDPDMKPLRSRKIKSNFRHKSTSKEFFNDGLRMDSSRVSHNNSVDETNSVSDEIQYFVTKNNESSMKIRKSFMGNNDRYMHGGSKESTNPSVKNISPNLNPVKSPISEIIISNLGYKTDKRKDTKVDSLKRESYWQFKNIHDKIKSLHSSIKYNNNLIREREKQISTIQAQWKVQAKTSRKFHDIINELKDRVSSLEKGVKNKELLQNLSKISMKHVEAAKTELLEHIERVQENLLKEEKETSKRISTLEKISKAQKKSISFMISRSGEDRAQLKLKSTPEFMLNKYLREIELLKKDFFIVKTKLTEKFENLNAVFEECKSPLDQQFKRLCHENIAYERELKRYRNGLIELLDAGNIDPSKIIQIHSTSRDLKLLIPEKMLDKQQANLNRRDSDSVFKEESDIVDSVKNLLRTPNKRLYRHKNAKNLSVDTFVNNTTKLGEAHPRKFFKDSGSMLAKSFKKASDGFPTSPDPSITKIVTPNNQDEKIFLKKRHTDIQKSREFNISSTRYKHNKSCQGIRSDISFSPKPAEMINPW</sequence>
<keyword evidence="1" id="KW-0175">Coiled coil</keyword>
<organism evidence="3 4">
    <name type="scientific">Euplotes crassus</name>
    <dbReference type="NCBI Taxonomy" id="5936"/>
    <lineage>
        <taxon>Eukaryota</taxon>
        <taxon>Sar</taxon>
        <taxon>Alveolata</taxon>
        <taxon>Ciliophora</taxon>
        <taxon>Intramacronucleata</taxon>
        <taxon>Spirotrichea</taxon>
        <taxon>Hypotrichia</taxon>
        <taxon>Euplotida</taxon>
        <taxon>Euplotidae</taxon>
        <taxon>Moneuplotes</taxon>
    </lineage>
</organism>
<evidence type="ECO:0000256" key="2">
    <source>
        <dbReference type="SAM" id="MobiDB-lite"/>
    </source>
</evidence>
<dbReference type="Proteomes" id="UP001295684">
    <property type="component" value="Unassembled WGS sequence"/>
</dbReference>
<accession>A0AAD1XYT8</accession>
<protein>
    <submittedName>
        <fullName evidence="3">Uncharacterized protein</fullName>
    </submittedName>
</protein>
<evidence type="ECO:0000313" key="3">
    <source>
        <dbReference type="EMBL" id="CAI2381166.1"/>
    </source>
</evidence>
<dbReference type="AlphaFoldDB" id="A0AAD1XYT8"/>
<feature type="coiled-coil region" evidence="1">
    <location>
        <begin position="506"/>
        <end position="561"/>
    </location>
</feature>
<feature type="region of interest" description="Disordered" evidence="2">
    <location>
        <begin position="308"/>
        <end position="327"/>
    </location>
</feature>
<reference evidence="3" key="1">
    <citation type="submission" date="2023-07" db="EMBL/GenBank/DDBJ databases">
        <authorList>
            <consortium name="AG Swart"/>
            <person name="Singh M."/>
            <person name="Singh A."/>
            <person name="Seah K."/>
            <person name="Emmerich C."/>
        </authorList>
    </citation>
    <scope>NUCLEOTIDE SEQUENCE</scope>
    <source>
        <strain evidence="3">DP1</strain>
    </source>
</reference>
<comment type="caution">
    <text evidence="3">The sequence shown here is derived from an EMBL/GenBank/DDBJ whole genome shotgun (WGS) entry which is preliminary data.</text>
</comment>
<gene>
    <name evidence="3" type="ORF">ECRASSUSDP1_LOCUS22613</name>
</gene>
<evidence type="ECO:0000313" key="4">
    <source>
        <dbReference type="Proteomes" id="UP001295684"/>
    </source>
</evidence>
<name>A0AAD1XYT8_EUPCR</name>